<evidence type="ECO:0000313" key="1">
    <source>
        <dbReference type="EMBL" id="DAD77575.1"/>
    </source>
</evidence>
<proteinExistence type="predicted"/>
<sequence>MMKFNFYNVFITKRVKDGKNEKYELTDQSFIKLVEHVENQTAKHKTQKISGKYYSMPRFTSISNSECIFWVGKFLDDKPFESSIGTNEIKQIEGDAYQPVICFYDETYKMLMVQSSVIGPRDNKIEDFFANYLKDDETYGIKLIRQKSQIGLDMINSQTEVTNISLELKVRDLDVKKLFSKNGKDKSDNLLGSAIKKNVELAQSSDIPIIGISLKKGRYKGNLNHNIISLIQLMNNDDVSLLNGKVDVKFPNGEKKRIDLKESQYLTFEKDFGDFTGYDVLMNGLKELSEKREIPDEAKSYLTKHLLNDYHSCNDNIEFLQIPRCGYCEQKGE</sequence>
<name>A0A8S5M658_9CAUD</name>
<protein>
    <submittedName>
        <fullName evidence="1">Uncharacterized protein</fullName>
    </submittedName>
</protein>
<dbReference type="EMBL" id="BK014827">
    <property type="protein sequence ID" value="DAD77575.1"/>
    <property type="molecule type" value="Genomic_DNA"/>
</dbReference>
<organism evidence="1">
    <name type="scientific">Siphoviridae sp. ctDwe1</name>
    <dbReference type="NCBI Taxonomy" id="2826200"/>
    <lineage>
        <taxon>Viruses</taxon>
        <taxon>Duplodnaviria</taxon>
        <taxon>Heunggongvirae</taxon>
        <taxon>Uroviricota</taxon>
        <taxon>Caudoviricetes</taxon>
    </lineage>
</organism>
<reference evidence="1" key="1">
    <citation type="journal article" date="2021" name="Proc. Natl. Acad. Sci. U.S.A.">
        <title>A Catalog of Tens of Thousands of Viruses from Human Metagenomes Reveals Hidden Associations with Chronic Diseases.</title>
        <authorList>
            <person name="Tisza M.J."/>
            <person name="Buck C.B."/>
        </authorList>
    </citation>
    <scope>NUCLEOTIDE SEQUENCE</scope>
    <source>
        <strain evidence="1">CtDwe1</strain>
    </source>
</reference>
<accession>A0A8S5M658</accession>